<dbReference type="Pfam" id="PF03968">
    <property type="entry name" value="LptD_N"/>
    <property type="match status" value="1"/>
</dbReference>
<dbReference type="PANTHER" id="PTHR36504">
    <property type="entry name" value="LIPOPOLYSACCHARIDE EXPORT SYSTEM PROTEIN LPTA"/>
    <property type="match status" value="1"/>
</dbReference>
<evidence type="ECO:0000256" key="2">
    <source>
        <dbReference type="SAM" id="MobiDB-lite"/>
    </source>
</evidence>
<accession>A0ABM7P392</accession>
<name>A0ABM7P392_9BACT</name>
<dbReference type="InterPro" id="IPR052037">
    <property type="entry name" value="LPS_export_LptA"/>
</dbReference>
<dbReference type="Gene3D" id="2.30.30.40">
    <property type="entry name" value="SH3 Domains"/>
    <property type="match status" value="1"/>
</dbReference>
<protein>
    <recommendedName>
        <fullName evidence="3">Organic solvent tolerance-like N-terminal domain-containing protein</fullName>
    </recommendedName>
</protein>
<feature type="domain" description="Organic solvent tolerance-like N-terminal" evidence="3">
    <location>
        <begin position="149"/>
        <end position="260"/>
    </location>
</feature>
<sequence length="285" mass="31003">MNIRILLSALVLLTVLLPTTVLAQEWGELRQATVNLNVRELPDKTSEHVLTLAKGQRVKCDFLENGWIAVFNINEKVRDKAKAVGYANAKYLEVVPKSVQKPTSKPEQKPTSQTVVEAPSGEGEVKAPVADTPPDPVLTGIDPNRVPVKITSDRMTYDESGKVVSFVGNVVAVHGELTLWANSLSAFLSSKTGKKFSADSIDRIIAKGNVKAVKGKSQGTCGKLTYFVEAQLLKMEQNPLLQDGPNSLSGEVVKFHLKDNRSEVVGGKSQRVKAIFMTPDKIKGQ</sequence>
<reference evidence="4" key="1">
    <citation type="journal article" date="2022" name="Arch. Microbiol.">
        <title>Pseudodesulfovibrio sediminis sp. nov., a mesophilic and neutrophilic sulfate-reducing bacterium isolated from sediment of a brackish lake.</title>
        <authorList>
            <person name="Takahashi A."/>
            <person name="Kojima H."/>
            <person name="Watanabe M."/>
            <person name="Fukui M."/>
        </authorList>
    </citation>
    <scope>NUCLEOTIDE SEQUENCE</scope>
    <source>
        <strain evidence="4">SF6</strain>
    </source>
</reference>
<feature type="region of interest" description="Disordered" evidence="2">
    <location>
        <begin position="98"/>
        <end position="145"/>
    </location>
</feature>
<gene>
    <name evidence="4" type="ORF">PSDVSF_04910</name>
</gene>
<evidence type="ECO:0000256" key="1">
    <source>
        <dbReference type="ARBA" id="ARBA00022729"/>
    </source>
</evidence>
<dbReference type="Gene3D" id="2.60.450.10">
    <property type="entry name" value="Lipopolysaccharide (LPS) transport protein A like domain"/>
    <property type="match status" value="1"/>
</dbReference>
<evidence type="ECO:0000259" key="3">
    <source>
        <dbReference type="Pfam" id="PF03968"/>
    </source>
</evidence>
<feature type="compositionally biased region" description="Polar residues" evidence="2">
    <location>
        <begin position="100"/>
        <end position="115"/>
    </location>
</feature>
<dbReference type="PANTHER" id="PTHR36504:SF1">
    <property type="entry name" value="LIPOPOLYSACCHARIDE EXPORT SYSTEM PROTEIN LPTA"/>
    <property type="match status" value="1"/>
</dbReference>
<organism evidence="4 5">
    <name type="scientific">Pseudodesulfovibrio sediminis</name>
    <dbReference type="NCBI Taxonomy" id="2810563"/>
    <lineage>
        <taxon>Bacteria</taxon>
        <taxon>Pseudomonadati</taxon>
        <taxon>Thermodesulfobacteriota</taxon>
        <taxon>Desulfovibrionia</taxon>
        <taxon>Desulfovibrionales</taxon>
        <taxon>Desulfovibrionaceae</taxon>
    </lineage>
</organism>
<evidence type="ECO:0000313" key="5">
    <source>
        <dbReference type="Proteomes" id="UP001053296"/>
    </source>
</evidence>
<dbReference type="EMBL" id="AP024485">
    <property type="protein sequence ID" value="BCS87249.1"/>
    <property type="molecule type" value="Genomic_DNA"/>
</dbReference>
<proteinExistence type="predicted"/>
<keyword evidence="1" id="KW-0732">Signal</keyword>
<keyword evidence="5" id="KW-1185">Reference proteome</keyword>
<dbReference type="Proteomes" id="UP001053296">
    <property type="component" value="Chromosome"/>
</dbReference>
<evidence type="ECO:0000313" key="4">
    <source>
        <dbReference type="EMBL" id="BCS87249.1"/>
    </source>
</evidence>
<dbReference type="InterPro" id="IPR005653">
    <property type="entry name" value="OstA-like_N"/>
</dbReference>